<dbReference type="InterPro" id="IPR020147">
    <property type="entry name" value="Phage_T7-like_1.2"/>
</dbReference>
<organism evidence="1 2">
    <name type="scientific">Erwinia phage pEp_SNUABM_09</name>
    <dbReference type="NCBI Taxonomy" id="2601644"/>
    <lineage>
        <taxon>Viruses</taxon>
        <taxon>Duplodnaviria</taxon>
        <taxon>Heunggongvirae</taxon>
        <taxon>Uroviricota</taxon>
        <taxon>Caudoviricetes</taxon>
        <taxon>Autographivirales</taxon>
        <taxon>Autotranscriptaviridae</taxon>
        <taxon>Studiervirinae</taxon>
        <taxon>Snaubvirus</taxon>
        <taxon>Snaubvirus pEpSNUABM09</taxon>
    </lineage>
</organism>
<dbReference type="Pfam" id="PF10922">
    <property type="entry name" value="T7-like_gp12"/>
    <property type="match status" value="1"/>
</dbReference>
<evidence type="ECO:0000313" key="1">
    <source>
        <dbReference type="EMBL" id="QEQ94744.1"/>
    </source>
</evidence>
<reference evidence="1 2" key="1">
    <citation type="submission" date="2019-07" db="EMBL/GenBank/DDBJ databases">
        <title>Complete genome sequence of bacteriophage infecting Erwinia pyrifoliae.</title>
        <authorList>
            <person name="Kim S.G."/>
            <person name="Park S.C."/>
        </authorList>
    </citation>
    <scope>NUCLEOTIDE SEQUENCE [LARGE SCALE GENOMIC DNA]</scope>
</reference>
<evidence type="ECO:0000313" key="2">
    <source>
        <dbReference type="Proteomes" id="UP000325714"/>
    </source>
</evidence>
<accession>A0A5J6DA51</accession>
<dbReference type="EMBL" id="MN184885">
    <property type="protein sequence ID" value="QEQ94744.1"/>
    <property type="molecule type" value="Genomic_DNA"/>
</dbReference>
<gene>
    <name evidence="1" type="ORF">pEpSNUABM09_46</name>
</gene>
<name>A0A5J6DA51_9CAUD</name>
<sequence>MRTRTHATRYIIRLSTNEHIVSPTFDHYDEDVQCNDITAWLNKQADALESWK</sequence>
<dbReference type="Proteomes" id="UP000325714">
    <property type="component" value="Segment"/>
</dbReference>
<keyword evidence="2" id="KW-1185">Reference proteome</keyword>
<protein>
    <submittedName>
        <fullName evidence="1">Putative host dGTPase inhibitor</fullName>
    </submittedName>
</protein>
<proteinExistence type="predicted"/>